<accession>A0ABC9Q152</accession>
<dbReference type="AlphaFoldDB" id="A0ABC9Q152"/>
<evidence type="ECO:0000313" key="1">
    <source>
        <dbReference type="EMBL" id="EIA14468.1"/>
    </source>
</evidence>
<proteinExistence type="predicted"/>
<comment type="caution">
    <text evidence="1">The sequence shown here is derived from an EMBL/GenBank/DDBJ whole genome shotgun (WGS) entry which is preliminary data.</text>
</comment>
<name>A0ABC9Q152_STAA5</name>
<protein>
    <recommendedName>
        <fullName evidence="3">Rho termination factor N-terminal domain-containing protein</fullName>
    </recommendedName>
</protein>
<sequence length="552" mass="64530">MINLIYTTRCAKMLDVHFIYPEKLQNACEYFNLPTQKEGFEVTIHALRPENLHKIYHDMDKTEQKFLETLISNGNPVTIINSHEVNILKLTNHLGFVIQINEDTFFVNNLFLSYINSEVLDSAYGEFETLDTKDHMHLNDEIFRVRQHTRLNDVTMEQALLLKTNDELKAICRQYGIKGFSNKNKQNLVKLIMTAFFNNNHIIEQVFSNASLFEFSILTGILESDDNYRLNNELITFENIHLMNPGTFLITHFYYYYDFEYDCLILPNDVRKHIENYVNQIGDGDIKKAINKFIDEQTIKHSLADFENAIELSMMDDEAHFDILYNEDDDFEDFGTTDSLRSDAITQLISEIKKGLIDKKDILPLRIILGSVNLYGILSTNHLLYLTQRFYDATFSKEELQYSLDTLAGTELYYIEDDFVFHPVLFDVVESEASGIDISDEGYYVPASVEELIYYDRHHYLKSDQAIKEFTSYLRKQINMKNDIEKEKYVNEIIMLLRTIPTSKLVQPIMQLFIDNAILNNVQNDALLIEKATHARNHLRLWSLQGHRDIPN</sequence>
<evidence type="ECO:0008006" key="3">
    <source>
        <dbReference type="Google" id="ProtNLM"/>
    </source>
</evidence>
<organism evidence="1 2">
    <name type="scientific">Staphylococcus aureus subsp. aureus DR10</name>
    <dbReference type="NCBI Taxonomy" id="1155079"/>
    <lineage>
        <taxon>Bacteria</taxon>
        <taxon>Bacillati</taxon>
        <taxon>Bacillota</taxon>
        <taxon>Bacilli</taxon>
        <taxon>Bacillales</taxon>
        <taxon>Staphylococcaceae</taxon>
        <taxon>Staphylococcus</taxon>
    </lineage>
</organism>
<evidence type="ECO:0000313" key="2">
    <source>
        <dbReference type="Proteomes" id="UP000003093"/>
    </source>
</evidence>
<dbReference type="Proteomes" id="UP000003093">
    <property type="component" value="Unassembled WGS sequence"/>
</dbReference>
<reference evidence="1 2" key="1">
    <citation type="journal article" date="2012" name="MBio">
        <title>Identification of a highly transmissible animal-independent Staphylococcus aureus ST398 clone with distinct genomic and cell adhesion properties.</title>
        <authorList>
            <person name="Uhlemann A.C."/>
            <person name="Porcella S.F."/>
            <person name="Trivedi S."/>
            <person name="Sullivan S.B."/>
            <person name="Hafer C."/>
            <person name="Kennedy A.D."/>
            <person name="Barbian K.D."/>
            <person name="McCarthy A.J."/>
            <person name="Street C."/>
            <person name="Hirschberg D.L."/>
            <person name="Lipkin W.I."/>
            <person name="Lindsay J.A."/>
            <person name="DeLeo F.R."/>
            <person name="Lowy F.D."/>
        </authorList>
    </citation>
    <scope>NUCLEOTIDE SEQUENCE [LARGE SCALE GENOMIC DNA]</scope>
    <source>
        <strain evidence="1 2">DR10</strain>
    </source>
</reference>
<gene>
    <name evidence="1" type="ORF">ST398NM02_0456</name>
</gene>
<dbReference type="EMBL" id="AIDT01000004">
    <property type="protein sequence ID" value="EIA14468.1"/>
    <property type="molecule type" value="Genomic_DNA"/>
</dbReference>